<dbReference type="SUPFAM" id="SSF46785">
    <property type="entry name" value="Winged helix' DNA-binding domain"/>
    <property type="match status" value="1"/>
</dbReference>
<gene>
    <name evidence="5" type="ORF">IAG42_36980</name>
</gene>
<keyword evidence="2" id="KW-0238">DNA-binding</keyword>
<keyword evidence="6" id="KW-1185">Reference proteome</keyword>
<dbReference type="InterPro" id="IPR036390">
    <property type="entry name" value="WH_DNA-bd_sf"/>
</dbReference>
<feature type="domain" description="HTH marR-type" evidence="4">
    <location>
        <begin position="8"/>
        <end position="143"/>
    </location>
</feature>
<dbReference type="EMBL" id="CP061282">
    <property type="protein sequence ID" value="QNS09393.1"/>
    <property type="molecule type" value="Genomic_DNA"/>
</dbReference>
<dbReference type="PROSITE" id="PS50995">
    <property type="entry name" value="HTH_MARR_2"/>
    <property type="match status" value="1"/>
</dbReference>
<dbReference type="Pfam" id="PF12802">
    <property type="entry name" value="MarR_2"/>
    <property type="match status" value="1"/>
</dbReference>
<sequence>MPDVDPRTEAARQRIGRTSRLFERLLTEVAADHELTAGDWAALSALQRSGPPYQASPTTLAQQLGITSGTMSVRLARLSQAGLIESVAAADGRSKPVRLTRHGQDRWRAATQQRTTREHQLFLDAFTGEDLDVLNSLLGRLLGRLEGEFGQATRHDVPKES</sequence>
<evidence type="ECO:0000259" key="4">
    <source>
        <dbReference type="PROSITE" id="PS50995"/>
    </source>
</evidence>
<dbReference type="GO" id="GO:0003700">
    <property type="term" value="F:DNA-binding transcription factor activity"/>
    <property type="evidence" value="ECO:0007669"/>
    <property type="project" value="InterPro"/>
</dbReference>
<dbReference type="PANTHER" id="PTHR42756">
    <property type="entry name" value="TRANSCRIPTIONAL REGULATOR, MARR"/>
    <property type="match status" value="1"/>
</dbReference>
<dbReference type="SMART" id="SM00347">
    <property type="entry name" value="HTH_MARR"/>
    <property type="match status" value="1"/>
</dbReference>
<dbReference type="PANTHER" id="PTHR42756:SF1">
    <property type="entry name" value="TRANSCRIPTIONAL REPRESSOR OF EMRAB OPERON"/>
    <property type="match status" value="1"/>
</dbReference>
<accession>A0A7H1BKY8</accession>
<dbReference type="GO" id="GO:0003677">
    <property type="term" value="F:DNA binding"/>
    <property type="evidence" value="ECO:0007669"/>
    <property type="project" value="UniProtKB-KW"/>
</dbReference>
<evidence type="ECO:0000313" key="6">
    <source>
        <dbReference type="Proteomes" id="UP000516428"/>
    </source>
</evidence>
<dbReference type="CDD" id="cd00090">
    <property type="entry name" value="HTH_ARSR"/>
    <property type="match status" value="1"/>
</dbReference>
<keyword evidence="5" id="KW-0614">Plasmid</keyword>
<dbReference type="AlphaFoldDB" id="A0A7H1BKY8"/>
<dbReference type="InterPro" id="IPR011991">
    <property type="entry name" value="ArsR-like_HTH"/>
</dbReference>
<organism evidence="5 6">
    <name type="scientific">Streptomyces xanthii</name>
    <dbReference type="NCBI Taxonomy" id="2768069"/>
    <lineage>
        <taxon>Bacteria</taxon>
        <taxon>Bacillati</taxon>
        <taxon>Actinomycetota</taxon>
        <taxon>Actinomycetes</taxon>
        <taxon>Kitasatosporales</taxon>
        <taxon>Streptomycetaceae</taxon>
        <taxon>Streptomyces</taxon>
    </lineage>
</organism>
<evidence type="ECO:0000256" key="3">
    <source>
        <dbReference type="ARBA" id="ARBA00023163"/>
    </source>
</evidence>
<keyword evidence="3" id="KW-0804">Transcription</keyword>
<dbReference type="KEGG" id="sxn:IAG42_36980"/>
<dbReference type="PRINTS" id="PR00598">
    <property type="entry name" value="HTHMARR"/>
</dbReference>
<name>A0A7H1BKY8_9ACTN</name>
<evidence type="ECO:0000313" key="5">
    <source>
        <dbReference type="EMBL" id="QNS09393.1"/>
    </source>
</evidence>
<reference evidence="5 6" key="1">
    <citation type="submission" date="2020-09" db="EMBL/GenBank/DDBJ databases">
        <title>A novel species.</title>
        <authorList>
            <person name="Gao J."/>
        </authorList>
    </citation>
    <scope>NUCLEOTIDE SEQUENCE [LARGE SCALE GENOMIC DNA]</scope>
    <source>
        <strain evidence="5 6">CRXT-Y-14</strain>
        <plasmid evidence="5 6">unnamed1</plasmid>
    </source>
</reference>
<geneLocation type="plasmid" evidence="5 6">
    <name>unnamed1</name>
</geneLocation>
<protein>
    <submittedName>
        <fullName evidence="5">MarR family transcriptional regulator</fullName>
    </submittedName>
</protein>
<evidence type="ECO:0000256" key="1">
    <source>
        <dbReference type="ARBA" id="ARBA00023015"/>
    </source>
</evidence>
<evidence type="ECO:0000256" key="2">
    <source>
        <dbReference type="ARBA" id="ARBA00023125"/>
    </source>
</evidence>
<dbReference type="Gene3D" id="1.10.10.10">
    <property type="entry name" value="Winged helix-like DNA-binding domain superfamily/Winged helix DNA-binding domain"/>
    <property type="match status" value="1"/>
</dbReference>
<dbReference type="InterPro" id="IPR000835">
    <property type="entry name" value="HTH_MarR-typ"/>
</dbReference>
<proteinExistence type="predicted"/>
<dbReference type="InterPro" id="IPR036388">
    <property type="entry name" value="WH-like_DNA-bd_sf"/>
</dbReference>
<dbReference type="Proteomes" id="UP000516428">
    <property type="component" value="Plasmid unnamed1"/>
</dbReference>
<keyword evidence="1" id="KW-0805">Transcription regulation</keyword>